<dbReference type="InterPro" id="IPR029009">
    <property type="entry name" value="ASB_dom_sf"/>
</dbReference>
<comment type="caution">
    <text evidence="7">The sequence shown here is derived from an EMBL/GenBank/DDBJ whole genome shotgun (WGS) entry which is preliminary data.</text>
</comment>
<keyword evidence="3" id="KW-0560">Oxidoreductase</keyword>
<dbReference type="SUPFAM" id="SSF143548">
    <property type="entry name" value="Serine metabolism enzymes domain"/>
    <property type="match status" value="1"/>
</dbReference>
<feature type="domain" description="D-3-phosphoglycerate dehydrogenase ASB" evidence="6">
    <location>
        <begin position="385"/>
        <end position="526"/>
    </location>
</feature>
<dbReference type="GO" id="GO:0051287">
    <property type="term" value="F:NAD binding"/>
    <property type="evidence" value="ECO:0007669"/>
    <property type="project" value="InterPro"/>
</dbReference>
<evidence type="ECO:0000313" key="8">
    <source>
        <dbReference type="Proteomes" id="UP001209570"/>
    </source>
</evidence>
<gene>
    <name evidence="7" type="ORF">P43SY_005203</name>
</gene>
<organism evidence="7 8">
    <name type="scientific">Pythium insidiosum</name>
    <name type="common">Pythiosis disease agent</name>
    <dbReference type="NCBI Taxonomy" id="114742"/>
    <lineage>
        <taxon>Eukaryota</taxon>
        <taxon>Sar</taxon>
        <taxon>Stramenopiles</taxon>
        <taxon>Oomycota</taxon>
        <taxon>Peronosporomycetes</taxon>
        <taxon>Pythiales</taxon>
        <taxon>Pythiaceae</taxon>
        <taxon>Pythium</taxon>
    </lineage>
</organism>
<dbReference type="SUPFAM" id="SSF55021">
    <property type="entry name" value="ACT-like"/>
    <property type="match status" value="1"/>
</dbReference>
<dbReference type="PANTHER" id="PTHR42938">
    <property type="entry name" value="FORMATE DEHYDROGENASE 1"/>
    <property type="match status" value="1"/>
</dbReference>
<sequence>MWGISRRVASSMRPIRLLRPAALASSAYSSGVTPRRVLCVDVPAPLAESACVQALVQRGHVVDQATSTELPDRIADYDALLVAPTTEIPPDTLNAGARAGLRLIAVPADAIDSGRIDIMRATHQDLVLLQLDKKQAGDRFSVEAELALSLLLQLSRHIPQSIAQTKAQQQPLQRESFTGTELLGKTLGIVGLGEAGKCVVEMARAMGLQVVGFDPNLTDEAATDLGVKLLSLPELYAESDVLTFHAPLTARTRGMFDDAALAQCKPGVRIVSVAEYVGRSGLLNEETLLRGLQSGQIAGVAMDLLEDPSDDAAAQDPESATWRELVAHANVITKRHHVERQAAVREVAEAKRYRAVAENLGDALAQRYYRGVANGVFLPQTLVPEMRPFLQLSEALGRFLFHLVVTNDAKDPITRVSLATTGGLQVDITTPSAKAALQSAVAKGILDCINAKRGGQGFGTPRISLLNASLLAMTSGIDVRAGELASAQDVAHLNNSVTVQVATRSKAKFLIMGSVFGEEPRVVRINDYTDFPAFRPEGNILLFRNEDKPGAIAGILKELAAARINIANLGLSRQANQAHALGILSLDAAPSTETLETLKQLPTVDSLQFAQV</sequence>
<dbReference type="GO" id="GO:0004617">
    <property type="term" value="F:phosphoglycerate dehydrogenase activity"/>
    <property type="evidence" value="ECO:0007669"/>
    <property type="project" value="TreeGrafter"/>
</dbReference>
<evidence type="ECO:0000256" key="4">
    <source>
        <dbReference type="ARBA" id="ARBA00029440"/>
    </source>
</evidence>
<evidence type="ECO:0000259" key="5">
    <source>
        <dbReference type="Pfam" id="PF02826"/>
    </source>
</evidence>
<dbReference type="Gene3D" id="3.30.70.260">
    <property type="match status" value="1"/>
</dbReference>
<evidence type="ECO:0000259" key="6">
    <source>
        <dbReference type="Pfam" id="PF19304"/>
    </source>
</evidence>
<dbReference type="InterPro" id="IPR006140">
    <property type="entry name" value="D-isomer_DH_NAD-bd"/>
</dbReference>
<dbReference type="SUPFAM" id="SSF51735">
    <property type="entry name" value="NAD(P)-binding Rossmann-fold domains"/>
    <property type="match status" value="1"/>
</dbReference>
<dbReference type="GO" id="GO:0008652">
    <property type="term" value="P:amino acid biosynthetic process"/>
    <property type="evidence" value="ECO:0007669"/>
    <property type="project" value="UniProtKB-KW"/>
</dbReference>
<accession>A0AAD5QDQ9</accession>
<reference evidence="7" key="1">
    <citation type="submission" date="2021-12" db="EMBL/GenBank/DDBJ databases">
        <title>Prjna785345.</title>
        <authorList>
            <person name="Rujirawat T."/>
            <person name="Krajaejun T."/>
        </authorList>
    </citation>
    <scope>NUCLEOTIDE SEQUENCE</scope>
    <source>
        <strain evidence="7">Pi057C3</strain>
    </source>
</reference>
<dbReference type="AlphaFoldDB" id="A0AAD5QDQ9"/>
<evidence type="ECO:0000256" key="1">
    <source>
        <dbReference type="ARBA" id="ARBA00021582"/>
    </source>
</evidence>
<evidence type="ECO:0000313" key="7">
    <source>
        <dbReference type="EMBL" id="KAJ0406970.1"/>
    </source>
</evidence>
<evidence type="ECO:0000256" key="2">
    <source>
        <dbReference type="ARBA" id="ARBA00022605"/>
    </source>
</evidence>
<dbReference type="Proteomes" id="UP001209570">
    <property type="component" value="Unassembled WGS sequence"/>
</dbReference>
<dbReference type="SUPFAM" id="SSF52283">
    <property type="entry name" value="Formate/glycerate dehydrogenase catalytic domain-like"/>
    <property type="match status" value="1"/>
</dbReference>
<dbReference type="InterPro" id="IPR029753">
    <property type="entry name" value="D-isomer_DH_CS"/>
</dbReference>
<dbReference type="PROSITE" id="PS00670">
    <property type="entry name" value="D_2_HYDROXYACID_DH_2"/>
    <property type="match status" value="1"/>
</dbReference>
<keyword evidence="8" id="KW-1185">Reference proteome</keyword>
<comment type="pathway">
    <text evidence="4">Amino-acid biosynthesis.</text>
</comment>
<keyword evidence="2" id="KW-0028">Amino-acid biosynthesis</keyword>
<dbReference type="Gene3D" id="3.30.1330.90">
    <property type="entry name" value="D-3-phosphoglycerate dehydrogenase, domain 3"/>
    <property type="match status" value="1"/>
</dbReference>
<protein>
    <recommendedName>
        <fullName evidence="1">D-3-phosphoglycerate dehydrogenase</fullName>
    </recommendedName>
</protein>
<dbReference type="PANTHER" id="PTHR42938:SF22">
    <property type="entry name" value="D-3-PHOSPHOGLYCERATE DEHYDROGENASE"/>
    <property type="match status" value="1"/>
</dbReference>
<proteinExistence type="predicted"/>
<dbReference type="InterPro" id="IPR036291">
    <property type="entry name" value="NAD(P)-bd_dom_sf"/>
</dbReference>
<dbReference type="InterPro" id="IPR045865">
    <property type="entry name" value="ACT-like_dom_sf"/>
</dbReference>
<evidence type="ECO:0000256" key="3">
    <source>
        <dbReference type="ARBA" id="ARBA00023002"/>
    </source>
</evidence>
<dbReference type="InterPro" id="IPR045626">
    <property type="entry name" value="PGDH_ASB_dom"/>
</dbReference>
<dbReference type="Pfam" id="PF19304">
    <property type="entry name" value="PGDH_inter"/>
    <property type="match status" value="1"/>
</dbReference>
<feature type="domain" description="D-isomer specific 2-hydroxyacid dehydrogenase NAD-binding" evidence="5">
    <location>
        <begin position="148"/>
        <end position="336"/>
    </location>
</feature>
<dbReference type="Pfam" id="PF02826">
    <property type="entry name" value="2-Hacid_dh_C"/>
    <property type="match status" value="1"/>
</dbReference>
<name>A0AAD5QDQ9_PYTIN</name>
<dbReference type="EMBL" id="JAKCXM010000026">
    <property type="protein sequence ID" value="KAJ0406970.1"/>
    <property type="molecule type" value="Genomic_DNA"/>
</dbReference>
<dbReference type="Gene3D" id="3.40.50.720">
    <property type="entry name" value="NAD(P)-binding Rossmann-like Domain"/>
    <property type="match status" value="2"/>
</dbReference>